<dbReference type="RefSeq" id="WP_114917508.1">
    <property type="nucleotide sequence ID" value="NZ_CP024848.1"/>
</dbReference>
<keyword evidence="3" id="KW-1185">Reference proteome</keyword>
<dbReference type="InterPro" id="IPR036291">
    <property type="entry name" value="NAD(P)-bd_dom_sf"/>
</dbReference>
<evidence type="ECO:0000313" key="3">
    <source>
        <dbReference type="Proteomes" id="UP000253908"/>
    </source>
</evidence>
<dbReference type="SUPFAM" id="SSF50129">
    <property type="entry name" value="GroES-like"/>
    <property type="match status" value="1"/>
</dbReference>
<dbReference type="InterPro" id="IPR020843">
    <property type="entry name" value="ER"/>
</dbReference>
<reference evidence="3" key="1">
    <citation type="submission" date="2017-11" db="EMBL/GenBank/DDBJ databases">
        <authorList>
            <person name="Zhu W."/>
        </authorList>
    </citation>
    <scope>NUCLEOTIDE SEQUENCE [LARGE SCALE GENOMIC DNA]</scope>
    <source>
        <strain evidence="3">160</strain>
    </source>
</reference>
<evidence type="ECO:0000313" key="2">
    <source>
        <dbReference type="EMBL" id="AXI10221.1"/>
    </source>
</evidence>
<dbReference type="AlphaFoldDB" id="A0A345PJP1"/>
<dbReference type="InterPro" id="IPR013154">
    <property type="entry name" value="ADH-like_N"/>
</dbReference>
<dbReference type="Pfam" id="PF08240">
    <property type="entry name" value="ADH_N"/>
    <property type="match status" value="1"/>
</dbReference>
<dbReference type="PROSITE" id="PS01162">
    <property type="entry name" value="QOR_ZETA_CRYSTAL"/>
    <property type="match status" value="1"/>
</dbReference>
<sequence length="326" mass="35654">MRSWKVTKLGDPIDVLDLQETKRPSVEAGKVLIEVEASSLNFFDILLCQGKYQEKPPIPFTPGAEVSGIIREVGKDCHLKVGQRIIATPALPDGGLSEWVCVPEDSVYVISDSMSASEAAAMFITYQTTYYALHHRGNLQKGEVLLVHAGAGGVGSAAIQIGKAIGAKIIATAGGLEKVQICKELGADIAIDYKSEDFVKIVKEETNGRGADVIYDPVGADVFDRSRKCIAFDGRLLVIGFAGGRIPEVPVNHALIKNYSIVGVHWGLFGRLFPEKVKKIHDDLMKLYDEGAIRPLIYREYDYKEVPNALEVLADRKTYGKLIVKP</sequence>
<dbReference type="EMBL" id="CP024848">
    <property type="protein sequence ID" value="AXI10221.1"/>
    <property type="molecule type" value="Genomic_DNA"/>
</dbReference>
<dbReference type="KEGG" id="ocn:CUC15_15335"/>
<gene>
    <name evidence="2" type="ORF">CUC15_15335</name>
</gene>
<dbReference type="Pfam" id="PF00107">
    <property type="entry name" value="ADH_zinc_N"/>
    <property type="match status" value="1"/>
</dbReference>
<dbReference type="InterPro" id="IPR011032">
    <property type="entry name" value="GroES-like_sf"/>
</dbReference>
<name>A0A345PJP1_9BACI</name>
<dbReference type="SUPFAM" id="SSF51735">
    <property type="entry name" value="NAD(P)-binding Rossmann-fold domains"/>
    <property type="match status" value="1"/>
</dbReference>
<dbReference type="InterPro" id="IPR013149">
    <property type="entry name" value="ADH-like_C"/>
</dbReference>
<protein>
    <submittedName>
        <fullName evidence="2">Alcohol dehydrogenase</fullName>
    </submittedName>
</protein>
<dbReference type="InterPro" id="IPR002364">
    <property type="entry name" value="Quin_OxRdtase/zeta-crystal_CS"/>
</dbReference>
<dbReference type="CDD" id="cd08241">
    <property type="entry name" value="QOR1"/>
    <property type="match status" value="1"/>
</dbReference>
<accession>A0A345PJP1</accession>
<dbReference type="Gene3D" id="3.90.180.10">
    <property type="entry name" value="Medium-chain alcohol dehydrogenases, catalytic domain"/>
    <property type="match status" value="1"/>
</dbReference>
<dbReference type="PANTHER" id="PTHR43677:SF4">
    <property type="entry name" value="QUINONE OXIDOREDUCTASE-LIKE PROTEIN 2"/>
    <property type="match status" value="1"/>
</dbReference>
<organism evidence="2 3">
    <name type="scientific">Oceanobacillus zhaokaii</name>
    <dbReference type="NCBI Taxonomy" id="2052660"/>
    <lineage>
        <taxon>Bacteria</taxon>
        <taxon>Bacillati</taxon>
        <taxon>Bacillota</taxon>
        <taxon>Bacilli</taxon>
        <taxon>Bacillales</taxon>
        <taxon>Bacillaceae</taxon>
        <taxon>Oceanobacillus</taxon>
    </lineage>
</organism>
<dbReference type="Gene3D" id="3.40.50.720">
    <property type="entry name" value="NAD(P)-binding Rossmann-like Domain"/>
    <property type="match status" value="1"/>
</dbReference>
<dbReference type="OrthoDB" id="9787435at2"/>
<feature type="domain" description="Enoyl reductase (ER)" evidence="1">
    <location>
        <begin position="11"/>
        <end position="324"/>
    </location>
</feature>
<dbReference type="PANTHER" id="PTHR43677">
    <property type="entry name" value="SHORT-CHAIN DEHYDROGENASE/REDUCTASE"/>
    <property type="match status" value="1"/>
</dbReference>
<dbReference type="SMART" id="SM00829">
    <property type="entry name" value="PKS_ER"/>
    <property type="match status" value="1"/>
</dbReference>
<dbReference type="GO" id="GO:0016491">
    <property type="term" value="F:oxidoreductase activity"/>
    <property type="evidence" value="ECO:0007669"/>
    <property type="project" value="InterPro"/>
</dbReference>
<proteinExistence type="predicted"/>
<dbReference type="InterPro" id="IPR051397">
    <property type="entry name" value="Zn-ADH-like_protein"/>
</dbReference>
<evidence type="ECO:0000259" key="1">
    <source>
        <dbReference type="SMART" id="SM00829"/>
    </source>
</evidence>
<dbReference type="Proteomes" id="UP000253908">
    <property type="component" value="Chromosome"/>
</dbReference>
<dbReference type="GO" id="GO:0008270">
    <property type="term" value="F:zinc ion binding"/>
    <property type="evidence" value="ECO:0007669"/>
    <property type="project" value="InterPro"/>
</dbReference>